<evidence type="ECO:0000313" key="2">
    <source>
        <dbReference type="Proteomes" id="UP001598130"/>
    </source>
</evidence>
<dbReference type="InterPro" id="IPR007709">
    <property type="entry name" value="N-FG_amidohydro"/>
</dbReference>
<dbReference type="PIRSF" id="PIRSF029730">
    <property type="entry name" value="UCP029730"/>
    <property type="match status" value="1"/>
</dbReference>
<comment type="caution">
    <text evidence="1">The sequence shown here is derived from an EMBL/GenBank/DDBJ whole genome shotgun (WGS) entry which is preliminary data.</text>
</comment>
<dbReference type="RefSeq" id="WP_377368599.1">
    <property type="nucleotide sequence ID" value="NZ_JAOTJD010000008.1"/>
</dbReference>
<proteinExistence type="predicted"/>
<dbReference type="SUPFAM" id="SSF53187">
    <property type="entry name" value="Zn-dependent exopeptidases"/>
    <property type="match status" value="1"/>
</dbReference>
<dbReference type="Pfam" id="PF05013">
    <property type="entry name" value="FGase"/>
    <property type="match status" value="1"/>
</dbReference>
<accession>A0ABW6CKH2</accession>
<name>A0ABW6CKH2_9CAUL</name>
<dbReference type="Proteomes" id="UP001598130">
    <property type="component" value="Unassembled WGS sequence"/>
</dbReference>
<dbReference type="InterPro" id="IPR011227">
    <property type="entry name" value="UCP029730"/>
</dbReference>
<gene>
    <name evidence="1" type="ORF">OCL97_06270</name>
</gene>
<sequence>MHRDDPSPVHVTNPGGACPLLLIGDHAGRAIPKGLGGLGLTAADMDTHIAWDIGIGGLGDRLAERLESCFIRQTYSRLVIDCNRRPGAPAAMPEVSDGVTIPGNLGLDAQTMAGRRAEIYQPYQDAIAAELDRRADRPTILVSLHSFTPVMQGHVRPWRMGVLHRDDSAFSSRVLALLQRELGDAAGDNAPYRMDETDNTVPLHADPRGLDYLELEVRQDLIAEPSGQAAMAEVLERILTEALRPG</sequence>
<organism evidence="1 2">
    <name type="scientific">Phenylobacterium ferrooxidans</name>
    <dbReference type="NCBI Taxonomy" id="2982689"/>
    <lineage>
        <taxon>Bacteria</taxon>
        <taxon>Pseudomonadati</taxon>
        <taxon>Pseudomonadota</taxon>
        <taxon>Alphaproteobacteria</taxon>
        <taxon>Caulobacterales</taxon>
        <taxon>Caulobacteraceae</taxon>
        <taxon>Phenylobacterium</taxon>
    </lineage>
</organism>
<reference evidence="1 2" key="1">
    <citation type="submission" date="2022-09" db="EMBL/GenBank/DDBJ databases">
        <title>New species of Phenylobacterium.</title>
        <authorList>
            <person name="Mieszkin S."/>
        </authorList>
    </citation>
    <scope>NUCLEOTIDE SEQUENCE [LARGE SCALE GENOMIC DNA]</scope>
    <source>
        <strain evidence="1 2">HK31-G</strain>
    </source>
</reference>
<keyword evidence="2" id="KW-1185">Reference proteome</keyword>
<dbReference type="EMBL" id="JAOTJD010000008">
    <property type="protein sequence ID" value="MFD3263573.1"/>
    <property type="molecule type" value="Genomic_DNA"/>
</dbReference>
<protein>
    <submittedName>
        <fullName evidence="1">N-formylglutamate amidohydrolase</fullName>
    </submittedName>
</protein>
<dbReference type="Gene3D" id="3.40.630.40">
    <property type="entry name" value="Zn-dependent exopeptidases"/>
    <property type="match status" value="1"/>
</dbReference>
<evidence type="ECO:0000313" key="1">
    <source>
        <dbReference type="EMBL" id="MFD3263573.1"/>
    </source>
</evidence>